<dbReference type="InterPro" id="IPR046335">
    <property type="entry name" value="LacI/GalR-like_sensor"/>
</dbReference>
<accession>A0ABU1JDS4</accession>
<keyword evidence="1" id="KW-0805">Transcription regulation</keyword>
<sequence>MPETPSRSKATRNDVAALAGVSTAVVSYVVNNGPKRVAEETAIRVRQAIEMLDYRPNAVARSLKTGSIKTLGLVIPDGKNPYFMAVSTAVEAAARQRGYVVLSASSNLDPDVESAHLNVFEARGVDGVLLSSCVQGAALTGQAIPGLPMVFLDRSTAAGINTVGVESRAGAFDAVQHLIEHGRQRIGLIIGEDEYVTGDRDRISGWRDALGAAGLPEGPVEFGDFSLSGGYSAGVRMFARSDRPDGLFVSSDQQSIGVLRAAWEAGMRIPADVALVSFDGIAESAFTCPALTTVQQPIGQLAEAAVDLVLRTAQQSSEIAHLRFSGDLAVRESCGCVN</sequence>
<name>A0ABU1JDS4_9MICC</name>
<keyword evidence="6" id="KW-1185">Reference proteome</keyword>
<keyword evidence="3" id="KW-0804">Transcription</keyword>
<protein>
    <submittedName>
        <fullName evidence="5">LacI family transcriptional regulator</fullName>
    </submittedName>
</protein>
<comment type="caution">
    <text evidence="5">The sequence shown here is derived from an EMBL/GenBank/DDBJ whole genome shotgun (WGS) entry which is preliminary data.</text>
</comment>
<keyword evidence="2" id="KW-0238">DNA-binding</keyword>
<evidence type="ECO:0000256" key="1">
    <source>
        <dbReference type="ARBA" id="ARBA00023015"/>
    </source>
</evidence>
<evidence type="ECO:0000256" key="2">
    <source>
        <dbReference type="ARBA" id="ARBA00023125"/>
    </source>
</evidence>
<evidence type="ECO:0000313" key="6">
    <source>
        <dbReference type="Proteomes" id="UP001185069"/>
    </source>
</evidence>
<dbReference type="CDD" id="cd01392">
    <property type="entry name" value="HTH_LacI"/>
    <property type="match status" value="1"/>
</dbReference>
<dbReference type="Pfam" id="PF13377">
    <property type="entry name" value="Peripla_BP_3"/>
    <property type="match status" value="1"/>
</dbReference>
<dbReference type="PROSITE" id="PS50932">
    <property type="entry name" value="HTH_LACI_2"/>
    <property type="match status" value="1"/>
</dbReference>
<dbReference type="RefSeq" id="WP_309799661.1">
    <property type="nucleotide sequence ID" value="NZ_BAAAHY010000007.1"/>
</dbReference>
<evidence type="ECO:0000256" key="3">
    <source>
        <dbReference type="ARBA" id="ARBA00023163"/>
    </source>
</evidence>
<dbReference type="Proteomes" id="UP001185069">
    <property type="component" value="Unassembled WGS sequence"/>
</dbReference>
<dbReference type="Gene3D" id="1.10.260.40">
    <property type="entry name" value="lambda repressor-like DNA-binding domains"/>
    <property type="match status" value="1"/>
</dbReference>
<feature type="domain" description="HTH lacI-type" evidence="4">
    <location>
        <begin position="10"/>
        <end position="65"/>
    </location>
</feature>
<dbReference type="CDD" id="cd06267">
    <property type="entry name" value="PBP1_LacI_sugar_binding-like"/>
    <property type="match status" value="1"/>
</dbReference>
<dbReference type="SUPFAM" id="SSF47413">
    <property type="entry name" value="lambda repressor-like DNA-binding domains"/>
    <property type="match status" value="1"/>
</dbReference>
<dbReference type="SMART" id="SM00354">
    <property type="entry name" value="HTH_LACI"/>
    <property type="match status" value="1"/>
</dbReference>
<dbReference type="Gene3D" id="3.40.50.2300">
    <property type="match status" value="2"/>
</dbReference>
<dbReference type="Pfam" id="PF00356">
    <property type="entry name" value="LacI"/>
    <property type="match status" value="1"/>
</dbReference>
<dbReference type="InterPro" id="IPR000843">
    <property type="entry name" value="HTH_LacI"/>
</dbReference>
<organism evidence="5 6">
    <name type="scientific">Arthrobacter russicus</name>
    <dbReference type="NCBI Taxonomy" id="172040"/>
    <lineage>
        <taxon>Bacteria</taxon>
        <taxon>Bacillati</taxon>
        <taxon>Actinomycetota</taxon>
        <taxon>Actinomycetes</taxon>
        <taxon>Micrococcales</taxon>
        <taxon>Micrococcaceae</taxon>
        <taxon>Arthrobacter</taxon>
    </lineage>
</organism>
<gene>
    <name evidence="5" type="ORF">JOE69_002763</name>
</gene>
<reference evidence="5 6" key="1">
    <citation type="submission" date="2023-07" db="EMBL/GenBank/DDBJ databases">
        <title>Sequencing the genomes of 1000 actinobacteria strains.</title>
        <authorList>
            <person name="Klenk H.-P."/>
        </authorList>
    </citation>
    <scope>NUCLEOTIDE SEQUENCE [LARGE SCALE GENOMIC DNA]</scope>
    <source>
        <strain evidence="5 6">DSM 14555</strain>
    </source>
</reference>
<dbReference type="SUPFAM" id="SSF53822">
    <property type="entry name" value="Periplasmic binding protein-like I"/>
    <property type="match status" value="1"/>
</dbReference>
<dbReference type="PANTHER" id="PTHR30146">
    <property type="entry name" value="LACI-RELATED TRANSCRIPTIONAL REPRESSOR"/>
    <property type="match status" value="1"/>
</dbReference>
<dbReference type="InterPro" id="IPR028082">
    <property type="entry name" value="Peripla_BP_I"/>
</dbReference>
<dbReference type="EMBL" id="JAVDQF010000001">
    <property type="protein sequence ID" value="MDR6270525.1"/>
    <property type="molecule type" value="Genomic_DNA"/>
</dbReference>
<proteinExistence type="predicted"/>
<evidence type="ECO:0000259" key="4">
    <source>
        <dbReference type="PROSITE" id="PS50932"/>
    </source>
</evidence>
<dbReference type="PANTHER" id="PTHR30146:SF109">
    <property type="entry name" value="HTH-TYPE TRANSCRIPTIONAL REGULATOR GALS"/>
    <property type="match status" value="1"/>
</dbReference>
<dbReference type="InterPro" id="IPR010982">
    <property type="entry name" value="Lambda_DNA-bd_dom_sf"/>
</dbReference>
<evidence type="ECO:0000313" key="5">
    <source>
        <dbReference type="EMBL" id="MDR6270525.1"/>
    </source>
</evidence>